<proteinExistence type="predicted"/>
<gene>
    <name evidence="1" type="ORF">Sxan_13600</name>
</gene>
<name>A0A919GWH0_9ACTN</name>
<dbReference type="RefSeq" id="WP_031141938.1">
    <property type="nucleotide sequence ID" value="NZ_BNEE01000004.1"/>
</dbReference>
<dbReference type="InterPro" id="IPR036736">
    <property type="entry name" value="ACP-like_sf"/>
</dbReference>
<organism evidence="1 2">
    <name type="scientific">Streptomyces xanthophaeus</name>
    <dbReference type="NCBI Taxonomy" id="67385"/>
    <lineage>
        <taxon>Bacteria</taxon>
        <taxon>Bacillati</taxon>
        <taxon>Actinomycetota</taxon>
        <taxon>Actinomycetes</taxon>
        <taxon>Kitasatosporales</taxon>
        <taxon>Streptomycetaceae</taxon>
        <taxon>Streptomyces</taxon>
    </lineage>
</organism>
<accession>A0A919GWH0</accession>
<dbReference type="EMBL" id="BNEE01000004">
    <property type="protein sequence ID" value="GHI83996.1"/>
    <property type="molecule type" value="Genomic_DNA"/>
</dbReference>
<dbReference type="SUPFAM" id="SSF47336">
    <property type="entry name" value="ACP-like"/>
    <property type="match status" value="1"/>
</dbReference>
<protein>
    <submittedName>
        <fullName evidence="1">Uncharacterized protein</fullName>
    </submittedName>
</protein>
<dbReference type="Proteomes" id="UP000600026">
    <property type="component" value="Unassembled WGS sequence"/>
</dbReference>
<sequence>MPDTGIDQQLPELVIRHLAEAAGLALDPTVALTAEIGSEELPVGSMAYVQGLIAVEDELGVAFADKLFAEVRKATLGDVVGYAQSAVAAAKGA</sequence>
<evidence type="ECO:0000313" key="2">
    <source>
        <dbReference type="Proteomes" id="UP000600026"/>
    </source>
</evidence>
<dbReference type="GeneID" id="96802081"/>
<comment type="caution">
    <text evidence="1">The sequence shown here is derived from an EMBL/GenBank/DDBJ whole genome shotgun (WGS) entry which is preliminary data.</text>
</comment>
<dbReference type="Gene3D" id="1.10.1200.10">
    <property type="entry name" value="ACP-like"/>
    <property type="match status" value="1"/>
</dbReference>
<keyword evidence="2" id="KW-1185">Reference proteome</keyword>
<dbReference type="AlphaFoldDB" id="A0A919GWH0"/>
<reference evidence="1" key="1">
    <citation type="submission" date="2020-09" db="EMBL/GenBank/DDBJ databases">
        <title>Whole genome shotgun sequence of Streptomyces xanthophaeus NBRC 12829.</title>
        <authorList>
            <person name="Komaki H."/>
            <person name="Tamura T."/>
        </authorList>
    </citation>
    <scope>NUCLEOTIDE SEQUENCE</scope>
    <source>
        <strain evidence="1">NBRC 12829</strain>
    </source>
</reference>
<dbReference type="OrthoDB" id="9906010at2"/>
<evidence type="ECO:0000313" key="1">
    <source>
        <dbReference type="EMBL" id="GHI83996.1"/>
    </source>
</evidence>